<feature type="transmembrane region" description="Helical" evidence="6">
    <location>
        <begin position="59"/>
        <end position="85"/>
    </location>
</feature>
<dbReference type="Gene3D" id="1.20.1740.10">
    <property type="entry name" value="Amino acid/polyamine transporter I"/>
    <property type="match status" value="1"/>
</dbReference>
<dbReference type="AlphaFoldDB" id="A0A7W6QBZ0"/>
<evidence type="ECO:0000313" key="7">
    <source>
        <dbReference type="EMBL" id="MBB4194736.1"/>
    </source>
</evidence>
<feature type="transmembrane region" description="Helical" evidence="6">
    <location>
        <begin position="267"/>
        <end position="289"/>
    </location>
</feature>
<accession>A0A7W6QBZ0</accession>
<gene>
    <name evidence="7" type="ORF">GGD53_004916</name>
</gene>
<dbReference type="GO" id="GO:0016020">
    <property type="term" value="C:membrane"/>
    <property type="evidence" value="ECO:0007669"/>
    <property type="project" value="UniProtKB-SubCell"/>
</dbReference>
<evidence type="ECO:0000256" key="1">
    <source>
        <dbReference type="ARBA" id="ARBA00004141"/>
    </source>
</evidence>
<evidence type="ECO:0000256" key="2">
    <source>
        <dbReference type="ARBA" id="ARBA00022448"/>
    </source>
</evidence>
<dbReference type="Proteomes" id="UP000524492">
    <property type="component" value="Unassembled WGS sequence"/>
</dbReference>
<evidence type="ECO:0000256" key="6">
    <source>
        <dbReference type="SAM" id="Phobius"/>
    </source>
</evidence>
<evidence type="ECO:0000313" key="8">
    <source>
        <dbReference type="Proteomes" id="UP000524492"/>
    </source>
</evidence>
<dbReference type="RefSeq" id="WP_184459275.1">
    <property type="nucleotide sequence ID" value="NZ_JACIFV010000022.1"/>
</dbReference>
<proteinExistence type="predicted"/>
<dbReference type="PIRSF" id="PIRSF006060">
    <property type="entry name" value="AA_transporter"/>
    <property type="match status" value="1"/>
</dbReference>
<dbReference type="EMBL" id="JACIFV010000022">
    <property type="protein sequence ID" value="MBB4194736.1"/>
    <property type="molecule type" value="Genomic_DNA"/>
</dbReference>
<keyword evidence="5 6" id="KW-0472">Membrane</keyword>
<dbReference type="InterPro" id="IPR002293">
    <property type="entry name" value="AA/rel_permease1"/>
</dbReference>
<feature type="transmembrane region" description="Helical" evidence="6">
    <location>
        <begin position="32"/>
        <end position="53"/>
    </location>
</feature>
<keyword evidence="8" id="KW-1185">Reference proteome</keyword>
<feature type="transmembrane region" description="Helical" evidence="6">
    <location>
        <begin position="364"/>
        <end position="383"/>
    </location>
</feature>
<protein>
    <submittedName>
        <fullName evidence="7">Amino acid transporter</fullName>
    </submittedName>
</protein>
<feature type="transmembrane region" description="Helical" evidence="6">
    <location>
        <begin position="318"/>
        <end position="343"/>
    </location>
</feature>
<feature type="transmembrane region" description="Helical" evidence="6">
    <location>
        <begin position="153"/>
        <end position="171"/>
    </location>
</feature>
<reference evidence="7 8" key="1">
    <citation type="submission" date="2020-08" db="EMBL/GenBank/DDBJ databases">
        <title>Genomic Encyclopedia of Type Strains, Phase IV (KMG-V): Genome sequencing to study the core and pangenomes of soil and plant-associated prokaryotes.</title>
        <authorList>
            <person name="Whitman W."/>
        </authorList>
    </citation>
    <scope>NUCLEOTIDE SEQUENCE [LARGE SCALE GENOMIC DNA]</scope>
    <source>
        <strain evidence="7 8">SEMIA 4074</strain>
    </source>
</reference>
<keyword evidence="2" id="KW-0813">Transport</keyword>
<evidence type="ECO:0000256" key="5">
    <source>
        <dbReference type="ARBA" id="ARBA00023136"/>
    </source>
</evidence>
<feature type="transmembrane region" description="Helical" evidence="6">
    <location>
        <begin position="106"/>
        <end position="133"/>
    </location>
</feature>
<sequence>MSDYTDLDKKQDVHILHSMGYAQELERRMSSFSNFAVSFSIICILSGGINSLAQATAGAGGAAIGVGWPVGCFISLVFAVAMAQISSAYPTAGGLYHWGSILGNRFTGWLTAWFNLLGLVTVLGAINVGTYYFFMGSFGTTYLGLTDTTTVRIVFLVVITGAQALVNHMGIGLTAKLTDFSGYLIFATSIALAVVCLLAAPSYEFGRLFTFANYSGEVGGNVWPSTSGTWVFLLGLLLPIYTITGYDASAHTSEETVKAAESVPRGMVASVLWSALFGYIMLCAFVLMLPNMDDAAKQGWNVFFWAMDSQVNPIVKDILYLAILVSQWLCGLATVTSVSRMIFAFSRDGGLPASKALSKVSPQYRTPVAAIWTGSILSVLFVWGSSLVSIGDTPVYTIVVSCTVIFLFFSFAIPITLGLFAWGTSKWDKMGPWNLGEGVFKLFAVLSIIAMILIFILGIQPPNEWALYITVGFLVVTAIVWFGFESRRFKGPPIGADVAKRQAEIAAAEAAVGESGER</sequence>
<keyword evidence="3 6" id="KW-0812">Transmembrane</keyword>
<name>A0A7W6QBZ0_9HYPH</name>
<evidence type="ECO:0000256" key="4">
    <source>
        <dbReference type="ARBA" id="ARBA00022989"/>
    </source>
</evidence>
<keyword evidence="4 6" id="KW-1133">Transmembrane helix</keyword>
<feature type="transmembrane region" description="Helical" evidence="6">
    <location>
        <begin position="223"/>
        <end position="246"/>
    </location>
</feature>
<feature type="transmembrane region" description="Helical" evidence="6">
    <location>
        <begin position="442"/>
        <end position="459"/>
    </location>
</feature>
<organism evidence="7 8">
    <name type="scientific">Rhizobium aethiopicum</name>
    <dbReference type="NCBI Taxonomy" id="1138170"/>
    <lineage>
        <taxon>Bacteria</taxon>
        <taxon>Pseudomonadati</taxon>
        <taxon>Pseudomonadota</taxon>
        <taxon>Alphaproteobacteria</taxon>
        <taxon>Hyphomicrobiales</taxon>
        <taxon>Rhizobiaceae</taxon>
        <taxon>Rhizobium/Agrobacterium group</taxon>
        <taxon>Rhizobium</taxon>
    </lineage>
</organism>
<feature type="transmembrane region" description="Helical" evidence="6">
    <location>
        <begin position="395"/>
        <end position="422"/>
    </location>
</feature>
<dbReference type="PANTHER" id="PTHR45649">
    <property type="entry name" value="AMINO-ACID PERMEASE BAT1"/>
    <property type="match status" value="1"/>
</dbReference>
<feature type="transmembrane region" description="Helical" evidence="6">
    <location>
        <begin position="183"/>
        <end position="203"/>
    </location>
</feature>
<feature type="transmembrane region" description="Helical" evidence="6">
    <location>
        <begin position="465"/>
        <end position="484"/>
    </location>
</feature>
<comment type="subcellular location">
    <subcellularLocation>
        <location evidence="1">Membrane</location>
        <topology evidence="1">Multi-pass membrane protein</topology>
    </subcellularLocation>
</comment>
<comment type="caution">
    <text evidence="7">The sequence shown here is derived from an EMBL/GenBank/DDBJ whole genome shotgun (WGS) entry which is preliminary data.</text>
</comment>
<dbReference type="PANTHER" id="PTHR45649:SF26">
    <property type="entry name" value="OS04G0435100 PROTEIN"/>
    <property type="match status" value="1"/>
</dbReference>
<dbReference type="GO" id="GO:0022857">
    <property type="term" value="F:transmembrane transporter activity"/>
    <property type="evidence" value="ECO:0007669"/>
    <property type="project" value="InterPro"/>
</dbReference>
<evidence type="ECO:0000256" key="3">
    <source>
        <dbReference type="ARBA" id="ARBA00022692"/>
    </source>
</evidence>
<dbReference type="Pfam" id="PF13520">
    <property type="entry name" value="AA_permease_2"/>
    <property type="match status" value="1"/>
</dbReference>